<dbReference type="FunCoup" id="A0A1S3ISA7">
    <property type="interactions" value="1273"/>
</dbReference>
<proteinExistence type="inferred from homology"/>
<reference evidence="11" key="1">
    <citation type="submission" date="2025-08" db="UniProtKB">
        <authorList>
            <consortium name="RefSeq"/>
        </authorList>
    </citation>
    <scope>IDENTIFICATION</scope>
    <source>
        <tissue evidence="11">Gonads</tissue>
    </source>
</reference>
<evidence type="ECO:0000256" key="2">
    <source>
        <dbReference type="ARBA" id="ARBA00022448"/>
    </source>
</evidence>
<keyword evidence="10" id="KW-1185">Reference proteome</keyword>
<evidence type="ECO:0000313" key="10">
    <source>
        <dbReference type="Proteomes" id="UP000085678"/>
    </source>
</evidence>
<dbReference type="GO" id="GO:0045259">
    <property type="term" value="C:proton-transporting ATP synthase complex"/>
    <property type="evidence" value="ECO:0007669"/>
    <property type="project" value="UniProtKB-KW"/>
</dbReference>
<keyword evidence="2 9" id="KW-0813">Transport</keyword>
<sequence>MSLSRVVRLGINQHPGWQRLVSKICIPTSTNVMSQRGVVYDYDMEMRRAKRVVDEGKDDSSDILDYWSKLNAKYYGEQRDMVNYPPPVFLEKRKPVRMFFFPKSLFDFVEPKTGVLGGYMLVLGAINMGVSKEFLFPVDLAEIFGMILVFSKVAQLGNRGLSRHLMKQSDTWTEKGYLKPLQESKEVREVAIQFTAERVELERTLKSVAIQSERENALLQLEARYRERLVQAHKKVKDRLDYQLDIQRERQNFERQHMINWILESVRKGITPQQQKDSITKCIQDLKDMAQKGSVQVA</sequence>
<keyword evidence="7 9" id="KW-0496">Mitochondrion</keyword>
<dbReference type="AlphaFoldDB" id="A0A1S3ISA7"/>
<keyword evidence="6 9" id="KW-0406">Ion transport</keyword>
<keyword evidence="5 9" id="KW-0999">Mitochondrion inner membrane</keyword>
<accession>A0A1S3ISA7</accession>
<dbReference type="PANTHER" id="PTHR12733:SF3">
    <property type="entry name" value="ATP SYNTHASE F(0) COMPLEX SUBUNIT B1, MITOCHONDRIAL"/>
    <property type="match status" value="1"/>
</dbReference>
<evidence type="ECO:0000313" key="11">
    <source>
        <dbReference type="RefSeq" id="XP_013400419.1"/>
    </source>
</evidence>
<dbReference type="OrthoDB" id="67388at2759"/>
<dbReference type="InterPro" id="IPR008688">
    <property type="entry name" value="ATP_synth_Bsub_B/MI25"/>
</dbReference>
<dbReference type="PANTHER" id="PTHR12733">
    <property type="entry name" value="MITOCHONDRIAL ATP SYNTHASE B CHAIN"/>
    <property type="match status" value="1"/>
</dbReference>
<keyword evidence="4 9" id="KW-0375">Hydrogen ion transport</keyword>
<evidence type="ECO:0000256" key="1">
    <source>
        <dbReference type="ARBA" id="ARBA00007479"/>
    </source>
</evidence>
<evidence type="ECO:0000256" key="9">
    <source>
        <dbReference type="RuleBase" id="RU368017"/>
    </source>
</evidence>
<evidence type="ECO:0000256" key="6">
    <source>
        <dbReference type="ARBA" id="ARBA00023065"/>
    </source>
</evidence>
<evidence type="ECO:0000256" key="3">
    <source>
        <dbReference type="ARBA" id="ARBA00022547"/>
    </source>
</evidence>
<dbReference type="OMA" id="PEEWFTF"/>
<dbReference type="GO" id="GO:0005743">
    <property type="term" value="C:mitochondrial inner membrane"/>
    <property type="evidence" value="ECO:0007669"/>
    <property type="project" value="UniProtKB-SubCell"/>
</dbReference>
<comment type="function">
    <text evidence="9">Subunit b, of the mitochondrial membrane ATP synthase complex (F(1)F(0) ATP synthase or Complex V) that produces ATP from ADP in the presence of a proton gradient across the membrane which is generated by electron transport complexes of the respiratory chain. ATP synthase complex consist of a soluble F(1) head domain - the catalytic core - and a membrane F(1) domain - the membrane proton channel. These two domains are linked by a central stalk rotating inside the F(1) region and a stationary peripheral stalk. During catalysis, ATP synthesis in the catalytic domain of F(1) is coupled via a rotary mechanism of the central stalk subunits to proton translocation. In vivo, can only synthesize ATP although its ATP hydrolase activity can be activated artificially in vitro. Part of the complex F(0) domain. Part of the complex F(0) domain and the peripheric stalk, which acts as a stator to hold the catalytic alpha(3)beta(3) subcomplex and subunit a/ATP6 static relative to the rotary elements.</text>
</comment>
<dbReference type="Proteomes" id="UP000085678">
    <property type="component" value="Unplaced"/>
</dbReference>
<name>A0A1S3ISA7_LINAN</name>
<dbReference type="RefSeq" id="XP_013400419.1">
    <property type="nucleotide sequence ID" value="XM_013544965.1"/>
</dbReference>
<comment type="subunit">
    <text evidence="9">F-type ATPases have 2 components, CF(1) - the catalytic core - and CF(0) - the membrane proton channel. CF(1) and CF(0) have multiple subunits.</text>
</comment>
<dbReference type="STRING" id="7574.A0A1S3ISA7"/>
<keyword evidence="8 9" id="KW-0472">Membrane</keyword>
<protein>
    <recommendedName>
        <fullName evidence="9">ATP synthase subunit b</fullName>
    </recommendedName>
</protein>
<dbReference type="InParanoid" id="A0A1S3ISA7"/>
<dbReference type="Gene3D" id="1.20.5.2210">
    <property type="match status" value="1"/>
</dbReference>
<evidence type="ECO:0000256" key="5">
    <source>
        <dbReference type="ARBA" id="ARBA00022792"/>
    </source>
</evidence>
<dbReference type="KEGG" id="lak:106166406"/>
<dbReference type="GO" id="GO:0046933">
    <property type="term" value="F:proton-transporting ATP synthase activity, rotational mechanism"/>
    <property type="evidence" value="ECO:0007669"/>
    <property type="project" value="TreeGrafter"/>
</dbReference>
<organism evidence="10 11">
    <name type="scientific">Lingula anatina</name>
    <name type="common">Brachiopod</name>
    <name type="synonym">Lingula unguis</name>
    <dbReference type="NCBI Taxonomy" id="7574"/>
    <lineage>
        <taxon>Eukaryota</taxon>
        <taxon>Metazoa</taxon>
        <taxon>Spiralia</taxon>
        <taxon>Lophotrochozoa</taxon>
        <taxon>Brachiopoda</taxon>
        <taxon>Linguliformea</taxon>
        <taxon>Lingulata</taxon>
        <taxon>Lingulida</taxon>
        <taxon>Linguloidea</taxon>
        <taxon>Lingulidae</taxon>
        <taxon>Lingula</taxon>
    </lineage>
</organism>
<gene>
    <name evidence="11" type="primary">LOC106166406</name>
</gene>
<evidence type="ECO:0000256" key="7">
    <source>
        <dbReference type="ARBA" id="ARBA00023128"/>
    </source>
</evidence>
<dbReference type="GeneID" id="106166406"/>
<evidence type="ECO:0000256" key="8">
    <source>
        <dbReference type="ARBA" id="ARBA00023136"/>
    </source>
</evidence>
<dbReference type="Pfam" id="PF05405">
    <property type="entry name" value="Mt_ATP-synt_B"/>
    <property type="match status" value="1"/>
</dbReference>
<evidence type="ECO:0000256" key="4">
    <source>
        <dbReference type="ARBA" id="ARBA00022781"/>
    </source>
</evidence>
<comment type="subcellular location">
    <subcellularLocation>
        <location evidence="9">Mitochondrion</location>
    </subcellularLocation>
    <subcellularLocation>
        <location evidence="9">Mitochondrion inner membrane</location>
    </subcellularLocation>
</comment>
<dbReference type="SUPFAM" id="SSF161060">
    <property type="entry name" value="ATP synthase B chain-like"/>
    <property type="match status" value="1"/>
</dbReference>
<keyword evidence="3 9" id="KW-0138">CF(0)</keyword>
<comment type="similarity">
    <text evidence="1 9">Belongs to the eukaryotic ATPase B chain family.</text>
</comment>
<dbReference type="InterPro" id="IPR013837">
    <property type="entry name" value="ATP_synth_F0_suB"/>
</dbReference>